<organism evidence="6 7">
    <name type="scientific">Parvibacter caecicola</name>
    <dbReference type="NCBI Taxonomy" id="747645"/>
    <lineage>
        <taxon>Bacteria</taxon>
        <taxon>Bacillati</taxon>
        <taxon>Actinomycetota</taxon>
        <taxon>Coriobacteriia</taxon>
        <taxon>Coriobacteriales</taxon>
        <taxon>Coriobacteriaceae</taxon>
        <taxon>Parvibacter</taxon>
    </lineage>
</organism>
<keyword evidence="4" id="KW-0460">Magnesium</keyword>
<protein>
    <submittedName>
        <fullName evidence="6">Type II toxin-antitoxin system VapC family toxin</fullName>
    </submittedName>
</protein>
<dbReference type="PANTHER" id="PTHR35901">
    <property type="entry name" value="RIBONUCLEASE VAPC3"/>
    <property type="match status" value="1"/>
</dbReference>
<dbReference type="Pfam" id="PF01850">
    <property type="entry name" value="PIN"/>
    <property type="match status" value="1"/>
</dbReference>
<dbReference type="OrthoDB" id="5801173at2"/>
<evidence type="ECO:0000313" key="6">
    <source>
        <dbReference type="EMBL" id="TJW10690.1"/>
    </source>
</evidence>
<dbReference type="InterPro" id="IPR051619">
    <property type="entry name" value="TypeII_TA_RNase_PINc/VapC"/>
</dbReference>
<dbReference type="Gene3D" id="3.40.50.1010">
    <property type="entry name" value="5'-nuclease"/>
    <property type="match status" value="1"/>
</dbReference>
<keyword evidence="2" id="KW-0479">Metal-binding</keyword>
<dbReference type="InterPro" id="IPR029060">
    <property type="entry name" value="PIN-like_dom_sf"/>
</dbReference>
<accession>A0A4T9T9V4</accession>
<name>A0A4T9T9V4_9ACTN</name>
<evidence type="ECO:0000256" key="3">
    <source>
        <dbReference type="ARBA" id="ARBA00022801"/>
    </source>
</evidence>
<dbReference type="SUPFAM" id="SSF88723">
    <property type="entry name" value="PIN domain-like"/>
    <property type="match status" value="1"/>
</dbReference>
<dbReference type="EMBL" id="SSTM01000003">
    <property type="protein sequence ID" value="TJW10690.1"/>
    <property type="molecule type" value="Genomic_DNA"/>
</dbReference>
<dbReference type="InterPro" id="IPR002716">
    <property type="entry name" value="PIN_dom"/>
</dbReference>
<dbReference type="GO" id="GO:0046872">
    <property type="term" value="F:metal ion binding"/>
    <property type="evidence" value="ECO:0007669"/>
    <property type="project" value="UniProtKB-KW"/>
</dbReference>
<keyword evidence="3" id="KW-0378">Hydrolase</keyword>
<dbReference type="RefSeq" id="WP_136845711.1">
    <property type="nucleotide sequence ID" value="NZ_SSTM01000003.1"/>
</dbReference>
<dbReference type="AlphaFoldDB" id="A0A4T9T9V4"/>
<evidence type="ECO:0000256" key="4">
    <source>
        <dbReference type="ARBA" id="ARBA00022842"/>
    </source>
</evidence>
<feature type="domain" description="PIN" evidence="5">
    <location>
        <begin position="2"/>
        <end position="118"/>
    </location>
</feature>
<keyword evidence="1" id="KW-0540">Nuclease</keyword>
<keyword evidence="7" id="KW-1185">Reference proteome</keyword>
<evidence type="ECO:0000256" key="2">
    <source>
        <dbReference type="ARBA" id="ARBA00022723"/>
    </source>
</evidence>
<dbReference type="GO" id="GO:0016787">
    <property type="term" value="F:hydrolase activity"/>
    <property type="evidence" value="ECO:0007669"/>
    <property type="project" value="UniProtKB-KW"/>
</dbReference>
<gene>
    <name evidence="6" type="ORF">E5982_05255</name>
</gene>
<comment type="caution">
    <text evidence="6">The sequence shown here is derived from an EMBL/GenBank/DDBJ whole genome shotgun (WGS) entry which is preliminary data.</text>
</comment>
<dbReference type="PANTHER" id="PTHR35901:SF1">
    <property type="entry name" value="EXONUCLEASE VAPC9"/>
    <property type="match status" value="1"/>
</dbReference>
<dbReference type="CDD" id="cd09873">
    <property type="entry name" value="PIN_Pae0151-like"/>
    <property type="match status" value="1"/>
</dbReference>
<evidence type="ECO:0000313" key="7">
    <source>
        <dbReference type="Proteomes" id="UP000309454"/>
    </source>
</evidence>
<evidence type="ECO:0000256" key="1">
    <source>
        <dbReference type="ARBA" id="ARBA00022722"/>
    </source>
</evidence>
<reference evidence="6 7" key="1">
    <citation type="submission" date="2019-04" db="EMBL/GenBank/DDBJ databases">
        <title>Microbes associate with the intestines of laboratory mice.</title>
        <authorList>
            <person name="Navarre W."/>
            <person name="Wong E."/>
            <person name="Huang K.C."/>
            <person name="Tropini C."/>
            <person name="Ng K."/>
            <person name="Yu B."/>
        </authorList>
    </citation>
    <scope>NUCLEOTIDE SEQUENCE [LARGE SCALE GENOMIC DNA]</scope>
    <source>
        <strain evidence="6 7">NM48_B13</strain>
    </source>
</reference>
<evidence type="ECO:0000259" key="5">
    <source>
        <dbReference type="Pfam" id="PF01850"/>
    </source>
</evidence>
<dbReference type="InterPro" id="IPR044153">
    <property type="entry name" value="PIN_Pae0151-like"/>
</dbReference>
<sequence>MIVLDCSAIVEIVLGSEEGKSFQALMHKDEKVITCDLALAEVSSVLRELVRKGEIDRHEAAIYYQNAVSLPDQIVPLADLQPEALYESIRLDHSVYDVSYFVLARRTAGALFTLDMKLVDLCLHNGVSYACPLD</sequence>
<proteinExistence type="predicted"/>
<dbReference type="GO" id="GO:0004518">
    <property type="term" value="F:nuclease activity"/>
    <property type="evidence" value="ECO:0007669"/>
    <property type="project" value="UniProtKB-KW"/>
</dbReference>
<dbReference type="Proteomes" id="UP000309454">
    <property type="component" value="Unassembled WGS sequence"/>
</dbReference>